<dbReference type="AlphaFoldDB" id="A0A9D2ACB3"/>
<name>A0A9D2ACB3_9BACT</name>
<keyword evidence="1" id="KW-0732">Signal</keyword>
<protein>
    <recommendedName>
        <fullName evidence="4">SPOR domain-containing protein</fullName>
    </recommendedName>
</protein>
<proteinExistence type="predicted"/>
<accession>A0A9D2ACB3</accession>
<dbReference type="Proteomes" id="UP000824202">
    <property type="component" value="Unassembled WGS sequence"/>
</dbReference>
<reference evidence="2" key="2">
    <citation type="submission" date="2021-04" db="EMBL/GenBank/DDBJ databases">
        <authorList>
            <person name="Gilroy R."/>
        </authorList>
    </citation>
    <scope>NUCLEOTIDE SEQUENCE</scope>
    <source>
        <strain evidence="2">23274</strain>
    </source>
</reference>
<sequence length="195" mass="22623">MGRLLIIFLLLPFGVQAQIQDTLYTASDTLCLDSTLVVPEYDIFEELATPPLSGNGEANLHDTPAINNLLRWHIYENKQKKSFTGYRIQLYSVNSYGCDLEKLKEYRDNFETEFQDIPAYLQYFNPDFKIRAGNYHSRLESIPALHRIRKKYPSSYPVKTEITLEELKRIPMQDILQDSTVVNVPDSTFLPLPRE</sequence>
<feature type="chain" id="PRO_5038605281" description="SPOR domain-containing protein" evidence="1">
    <location>
        <begin position="18"/>
        <end position="195"/>
    </location>
</feature>
<evidence type="ECO:0000313" key="3">
    <source>
        <dbReference type="Proteomes" id="UP000824202"/>
    </source>
</evidence>
<dbReference type="EMBL" id="DXFT01000114">
    <property type="protein sequence ID" value="HIX03642.1"/>
    <property type="molecule type" value="Genomic_DNA"/>
</dbReference>
<gene>
    <name evidence="2" type="ORF">H9863_05950</name>
</gene>
<organism evidence="2 3">
    <name type="scientific">Candidatus Odoribacter faecigallinarum</name>
    <dbReference type="NCBI Taxonomy" id="2838706"/>
    <lineage>
        <taxon>Bacteria</taxon>
        <taxon>Pseudomonadati</taxon>
        <taxon>Bacteroidota</taxon>
        <taxon>Bacteroidia</taxon>
        <taxon>Bacteroidales</taxon>
        <taxon>Odoribacteraceae</taxon>
        <taxon>Odoribacter</taxon>
    </lineage>
</organism>
<evidence type="ECO:0000313" key="2">
    <source>
        <dbReference type="EMBL" id="HIX03642.1"/>
    </source>
</evidence>
<comment type="caution">
    <text evidence="2">The sequence shown here is derived from an EMBL/GenBank/DDBJ whole genome shotgun (WGS) entry which is preliminary data.</text>
</comment>
<evidence type="ECO:0008006" key="4">
    <source>
        <dbReference type="Google" id="ProtNLM"/>
    </source>
</evidence>
<feature type="signal peptide" evidence="1">
    <location>
        <begin position="1"/>
        <end position="17"/>
    </location>
</feature>
<evidence type="ECO:0000256" key="1">
    <source>
        <dbReference type="SAM" id="SignalP"/>
    </source>
</evidence>
<reference evidence="2" key="1">
    <citation type="journal article" date="2021" name="PeerJ">
        <title>Extensive microbial diversity within the chicken gut microbiome revealed by metagenomics and culture.</title>
        <authorList>
            <person name="Gilroy R."/>
            <person name="Ravi A."/>
            <person name="Getino M."/>
            <person name="Pursley I."/>
            <person name="Horton D.L."/>
            <person name="Alikhan N.F."/>
            <person name="Baker D."/>
            <person name="Gharbi K."/>
            <person name="Hall N."/>
            <person name="Watson M."/>
            <person name="Adriaenssens E.M."/>
            <person name="Foster-Nyarko E."/>
            <person name="Jarju S."/>
            <person name="Secka A."/>
            <person name="Antonio M."/>
            <person name="Oren A."/>
            <person name="Chaudhuri R.R."/>
            <person name="La Ragione R."/>
            <person name="Hildebrand F."/>
            <person name="Pallen M.J."/>
        </authorList>
    </citation>
    <scope>NUCLEOTIDE SEQUENCE</scope>
    <source>
        <strain evidence="2">23274</strain>
    </source>
</reference>